<protein>
    <submittedName>
        <fullName evidence="2">Uncharacterized protein</fullName>
    </submittedName>
</protein>
<dbReference type="Proteomes" id="UP000298138">
    <property type="component" value="Unassembled WGS sequence"/>
</dbReference>
<dbReference type="InParanoid" id="A0A4S2MLK8"/>
<keyword evidence="3" id="KW-1185">Reference proteome</keyword>
<gene>
    <name evidence="2" type="ORF">EX30DRAFT_366354</name>
</gene>
<proteinExistence type="predicted"/>
<organism evidence="2 3">
    <name type="scientific">Ascodesmis nigricans</name>
    <dbReference type="NCBI Taxonomy" id="341454"/>
    <lineage>
        <taxon>Eukaryota</taxon>
        <taxon>Fungi</taxon>
        <taxon>Dikarya</taxon>
        <taxon>Ascomycota</taxon>
        <taxon>Pezizomycotina</taxon>
        <taxon>Pezizomycetes</taxon>
        <taxon>Pezizales</taxon>
        <taxon>Ascodesmidaceae</taxon>
        <taxon>Ascodesmis</taxon>
    </lineage>
</organism>
<reference evidence="2 3" key="1">
    <citation type="submission" date="2019-04" db="EMBL/GenBank/DDBJ databases">
        <title>Comparative genomics and transcriptomics to analyze fruiting body development in filamentous ascomycetes.</title>
        <authorList>
            <consortium name="DOE Joint Genome Institute"/>
            <person name="Lutkenhaus R."/>
            <person name="Traeger S."/>
            <person name="Breuer J."/>
            <person name="Kuo A."/>
            <person name="Lipzen A."/>
            <person name="Pangilinan J."/>
            <person name="Dilworth D."/>
            <person name="Sandor L."/>
            <person name="Poggeler S."/>
            <person name="Barry K."/>
            <person name="Grigoriev I.V."/>
            <person name="Nowrousian M."/>
        </authorList>
    </citation>
    <scope>NUCLEOTIDE SEQUENCE [LARGE SCALE GENOMIC DNA]</scope>
    <source>
        <strain evidence="2 3">CBS 389.68</strain>
    </source>
</reference>
<accession>A0A4S2MLK8</accession>
<feature type="compositionally biased region" description="Polar residues" evidence="1">
    <location>
        <begin position="36"/>
        <end position="52"/>
    </location>
</feature>
<sequence>MASCQDHDGSGSTYVQNNCHYCGLSRPSVATRKHNSSYASRSPSCLSSSTDPTDMHHAYVNPRGLFIYGLQYPTPRDSNTTSTEPWPSDSYRVEAPDLTSYTPDMGEDLQQTVDQAFGPVEQVIAIWEKLKLEITDLTNLTNLLASISKIFSITISVAKSSTTPSSAPSTFSL</sequence>
<dbReference type="EMBL" id="ML220147">
    <property type="protein sequence ID" value="TGZ77946.1"/>
    <property type="molecule type" value="Genomic_DNA"/>
</dbReference>
<evidence type="ECO:0000256" key="1">
    <source>
        <dbReference type="SAM" id="MobiDB-lite"/>
    </source>
</evidence>
<dbReference type="AlphaFoldDB" id="A0A4S2MLK8"/>
<evidence type="ECO:0000313" key="2">
    <source>
        <dbReference type="EMBL" id="TGZ77946.1"/>
    </source>
</evidence>
<feature type="region of interest" description="Disordered" evidence="1">
    <location>
        <begin position="33"/>
        <end position="52"/>
    </location>
</feature>
<name>A0A4S2MLK8_9PEZI</name>
<evidence type="ECO:0000313" key="3">
    <source>
        <dbReference type="Proteomes" id="UP000298138"/>
    </source>
</evidence>